<dbReference type="Pfam" id="PF09906">
    <property type="entry name" value="DUF2135"/>
    <property type="match status" value="1"/>
</dbReference>
<organism evidence="2 3">
    <name type="scientific">Flavobacterium circumlabens</name>
    <dbReference type="NCBI Taxonomy" id="2133765"/>
    <lineage>
        <taxon>Bacteria</taxon>
        <taxon>Pseudomonadati</taxon>
        <taxon>Bacteroidota</taxon>
        <taxon>Flavobacteriia</taxon>
        <taxon>Flavobacteriales</taxon>
        <taxon>Flavobacteriaceae</taxon>
        <taxon>Flavobacterium</taxon>
    </lineage>
</organism>
<evidence type="ECO:0000259" key="1">
    <source>
        <dbReference type="Pfam" id="PF09906"/>
    </source>
</evidence>
<accession>A0A4Y7U4E1</accession>
<dbReference type="AlphaFoldDB" id="A0A4Y7U4E1"/>
<proteinExistence type="predicted"/>
<comment type="caution">
    <text evidence="2">The sequence shown here is derived from an EMBL/GenBank/DDBJ whole genome shotgun (WGS) entry which is preliminary data.</text>
</comment>
<dbReference type="Proteomes" id="UP000298340">
    <property type="component" value="Unassembled WGS sequence"/>
</dbReference>
<dbReference type="RefSeq" id="WP_134092568.1">
    <property type="nucleotide sequence ID" value="NZ_QWDN01001074.1"/>
</dbReference>
<feature type="non-terminal residue" evidence="2">
    <location>
        <position position="1"/>
    </location>
</feature>
<evidence type="ECO:0000313" key="2">
    <source>
        <dbReference type="EMBL" id="TEB40642.1"/>
    </source>
</evidence>
<reference evidence="2 3" key="1">
    <citation type="journal article" date="2018" name="Syst. Appl. Microbiol.">
        <title>Flavobacterium circumlabens sp. nov. and Flavobacterium cupreum sp. nov., two psychrotrophic species isolated from Antarctic environmental samples.</title>
        <authorList>
            <person name="Kralova S."/>
            <person name="Busse H.J."/>
            <person name="Svec P."/>
            <person name="Maslanova I."/>
            <person name="Stankova E."/>
            <person name="Bartak M."/>
            <person name="Sedlacek I."/>
        </authorList>
    </citation>
    <scope>NUCLEOTIDE SEQUENCE [LARGE SCALE GENOMIC DNA]</scope>
    <source>
        <strain evidence="2 3">CCM 8828</strain>
    </source>
</reference>
<feature type="domain" description="DUF2135" evidence="1">
    <location>
        <begin position="37"/>
        <end position="68"/>
    </location>
</feature>
<protein>
    <submittedName>
        <fullName evidence="2">DUF2135 domain-containing protein</fullName>
    </submittedName>
</protein>
<dbReference type="EMBL" id="QWDN01001074">
    <property type="protein sequence ID" value="TEB40642.1"/>
    <property type="molecule type" value="Genomic_DNA"/>
</dbReference>
<evidence type="ECO:0000313" key="3">
    <source>
        <dbReference type="Proteomes" id="UP000298340"/>
    </source>
</evidence>
<dbReference type="InterPro" id="IPR019220">
    <property type="entry name" value="DUF2135"/>
</dbReference>
<sequence length="97" mass="11011">PNGEECFYGHRSTQAGARFSKDFTQGYGPEQYLIRNAIKGKYQIKTNYFGERELTESGPATVMVEIYTTRAGKTSKTLKTIQLGKIKENEILAEIIW</sequence>
<name>A0A4Y7U4E1_9FLAO</name>
<gene>
    <name evidence="2" type="ORF">D0809_29570</name>
</gene>